<organism evidence="2">
    <name type="scientific">Rhizophora mucronata</name>
    <name type="common">Asiatic mangrove</name>
    <dbReference type="NCBI Taxonomy" id="61149"/>
    <lineage>
        <taxon>Eukaryota</taxon>
        <taxon>Viridiplantae</taxon>
        <taxon>Streptophyta</taxon>
        <taxon>Embryophyta</taxon>
        <taxon>Tracheophyta</taxon>
        <taxon>Spermatophyta</taxon>
        <taxon>Magnoliopsida</taxon>
        <taxon>eudicotyledons</taxon>
        <taxon>Gunneridae</taxon>
        <taxon>Pentapetalae</taxon>
        <taxon>rosids</taxon>
        <taxon>fabids</taxon>
        <taxon>Malpighiales</taxon>
        <taxon>Rhizophoraceae</taxon>
        <taxon>Rhizophora</taxon>
    </lineage>
</organism>
<accession>A0A2P2PM32</accession>
<evidence type="ECO:0000313" key="2">
    <source>
        <dbReference type="EMBL" id="MBX55784.1"/>
    </source>
</evidence>
<keyword evidence="1" id="KW-1133">Transmembrane helix</keyword>
<keyword evidence="1" id="KW-0472">Membrane</keyword>
<feature type="transmembrane region" description="Helical" evidence="1">
    <location>
        <begin position="28"/>
        <end position="51"/>
    </location>
</feature>
<protein>
    <submittedName>
        <fullName evidence="2">Uncharacterized protein</fullName>
    </submittedName>
</protein>
<dbReference type="EMBL" id="GGEC01075300">
    <property type="protein sequence ID" value="MBX55784.1"/>
    <property type="molecule type" value="Transcribed_RNA"/>
</dbReference>
<proteinExistence type="predicted"/>
<dbReference type="AlphaFoldDB" id="A0A2P2PM32"/>
<evidence type="ECO:0000256" key="1">
    <source>
        <dbReference type="SAM" id="Phobius"/>
    </source>
</evidence>
<name>A0A2P2PM32_RHIMU</name>
<reference evidence="2" key="1">
    <citation type="submission" date="2018-02" db="EMBL/GenBank/DDBJ databases">
        <title>Rhizophora mucronata_Transcriptome.</title>
        <authorList>
            <person name="Meera S.P."/>
            <person name="Sreeshan A."/>
            <person name="Augustine A."/>
        </authorList>
    </citation>
    <scope>NUCLEOTIDE SEQUENCE</scope>
    <source>
        <tissue evidence="2">Leaf</tissue>
    </source>
</reference>
<keyword evidence="1" id="KW-0812">Transmembrane</keyword>
<sequence length="54" mass="6408">MRLDGFNCSVVLEKGSYWMLASYQGHHFIKLFVFGINFMNLKLHLIIFNWLGKE</sequence>